<dbReference type="RefSeq" id="WP_089238746.1">
    <property type="nucleotide sequence ID" value="NZ_FZOK01000004.1"/>
</dbReference>
<reference evidence="3" key="1">
    <citation type="submission" date="2017-06" db="EMBL/GenBank/DDBJ databases">
        <authorList>
            <person name="Varghese N."/>
            <person name="Submissions S."/>
        </authorList>
    </citation>
    <scope>NUCLEOTIDE SEQUENCE [LARGE SCALE GENOMIC DNA]</scope>
    <source>
        <strain evidence="3">5C</strain>
    </source>
</reference>
<dbReference type="Proteomes" id="UP000198480">
    <property type="component" value="Unassembled WGS sequence"/>
</dbReference>
<sequence>MDLKKLDQDLTAIVEKRIELSKITYADERYDDIEEELHDLEDDFNEEYGDELEAELEKIYKLLQSDNDVLLPSAYLANAYVPMLPDANGVISYEVKGPQGVPVESDQFENQDVRIVIIPNPTRFVMQINGVSLKDLWRAR</sequence>
<dbReference type="AlphaFoldDB" id="A0A239C426"/>
<protein>
    <submittedName>
        <fullName evidence="2">Uncharacterized protein</fullName>
    </submittedName>
</protein>
<name>A0A239C426_9BACT</name>
<accession>A0A239C426</accession>
<keyword evidence="3" id="KW-1185">Reference proteome</keyword>
<evidence type="ECO:0000256" key="1">
    <source>
        <dbReference type="SAM" id="Coils"/>
    </source>
</evidence>
<organism evidence="2 3">
    <name type="scientific">Belliella buryatensis</name>
    <dbReference type="NCBI Taxonomy" id="1500549"/>
    <lineage>
        <taxon>Bacteria</taxon>
        <taxon>Pseudomonadati</taxon>
        <taxon>Bacteroidota</taxon>
        <taxon>Cytophagia</taxon>
        <taxon>Cytophagales</taxon>
        <taxon>Cyclobacteriaceae</taxon>
        <taxon>Belliella</taxon>
    </lineage>
</organism>
<dbReference type="EMBL" id="FZOK01000004">
    <property type="protein sequence ID" value="SNS14890.1"/>
    <property type="molecule type" value="Genomic_DNA"/>
</dbReference>
<feature type="coiled-coil region" evidence="1">
    <location>
        <begin position="23"/>
        <end position="50"/>
    </location>
</feature>
<dbReference type="OrthoDB" id="883158at2"/>
<evidence type="ECO:0000313" key="2">
    <source>
        <dbReference type="EMBL" id="SNS14890.1"/>
    </source>
</evidence>
<evidence type="ECO:0000313" key="3">
    <source>
        <dbReference type="Proteomes" id="UP000198480"/>
    </source>
</evidence>
<keyword evidence="1" id="KW-0175">Coiled coil</keyword>
<gene>
    <name evidence="2" type="ORF">SAMN06295967_10471</name>
</gene>
<proteinExistence type="predicted"/>